<dbReference type="EC" id="2.5.1.9" evidence="4 9"/>
<dbReference type="InterPro" id="IPR023366">
    <property type="entry name" value="ATP_synth_asu-like_sf"/>
</dbReference>
<dbReference type="KEGG" id="halt:IM660_02665"/>
<reference evidence="12 13" key="1">
    <citation type="submission" date="2020-10" db="EMBL/GenBank/DDBJ databases">
        <title>Haloactinobacterium sp. RN3S43, a bacterium isolated from saline soil.</title>
        <authorList>
            <person name="Sun J.-Q."/>
        </authorList>
    </citation>
    <scope>NUCLEOTIDE SEQUENCE [LARGE SCALE GENOMIC DNA]</scope>
    <source>
        <strain evidence="12 13">RN3S43</strain>
    </source>
</reference>
<dbReference type="InterPro" id="IPR026017">
    <property type="entry name" value="Lumazine-bd_dom"/>
</dbReference>
<dbReference type="PIRSF" id="PIRSF000498">
    <property type="entry name" value="Riboflavin_syn_A"/>
    <property type="match status" value="1"/>
</dbReference>
<evidence type="ECO:0000256" key="1">
    <source>
        <dbReference type="ARBA" id="ARBA00000968"/>
    </source>
</evidence>
<dbReference type="GO" id="GO:0004746">
    <property type="term" value="F:riboflavin synthase activity"/>
    <property type="evidence" value="ECO:0007669"/>
    <property type="project" value="UniProtKB-UniRule"/>
</dbReference>
<dbReference type="EMBL" id="CP063169">
    <property type="protein sequence ID" value="QOR71227.1"/>
    <property type="molecule type" value="Genomic_DNA"/>
</dbReference>
<feature type="domain" description="Lumazine-binding" evidence="11">
    <location>
        <begin position="109"/>
        <end position="209"/>
    </location>
</feature>
<dbReference type="Pfam" id="PF00677">
    <property type="entry name" value="Lum_binding"/>
    <property type="match status" value="2"/>
</dbReference>
<keyword evidence="13" id="KW-1185">Reference proteome</keyword>
<dbReference type="NCBIfam" id="NF006767">
    <property type="entry name" value="PRK09289.1"/>
    <property type="match status" value="1"/>
</dbReference>
<evidence type="ECO:0000313" key="12">
    <source>
        <dbReference type="EMBL" id="QOR71227.1"/>
    </source>
</evidence>
<dbReference type="GO" id="GO:0009231">
    <property type="term" value="P:riboflavin biosynthetic process"/>
    <property type="evidence" value="ECO:0007669"/>
    <property type="project" value="UniProtKB-KW"/>
</dbReference>
<dbReference type="PROSITE" id="PS51177">
    <property type="entry name" value="LUMAZINE_BIND"/>
    <property type="match status" value="2"/>
</dbReference>
<feature type="repeat" description="Lumazine-binding" evidence="10">
    <location>
        <begin position="109"/>
        <end position="209"/>
    </location>
</feature>
<proteinExistence type="predicted"/>
<comment type="function">
    <text evidence="2">Catalyzes the dismutation of two molecules of 6,7-dimethyl-8-ribityllumazine, resulting in the formation of riboflavin and 5-amino-6-(D-ribitylamino)uracil.</text>
</comment>
<dbReference type="PANTHER" id="PTHR21098">
    <property type="entry name" value="RIBOFLAVIN SYNTHASE ALPHA CHAIN"/>
    <property type="match status" value="1"/>
</dbReference>
<evidence type="ECO:0000256" key="4">
    <source>
        <dbReference type="ARBA" id="ARBA00012827"/>
    </source>
</evidence>
<sequence length="217" mass="22124">MFTGIVTDLGTVTALEPAPGGARLHVQGRLPHDVALGDSIAVDGVCVTVATLTTVDGAAQELGRDAVVEFTADLMPATLGRTTLGQREPGDRVNLEPALAANGRFGGHVVTGHIDAVGTVVGRTAGDLADRLTIAVPAHLARYVVAQGSIAIDGVSLTVAELADIDDGCLVTVGLIPATLEATTLGHRTPPDRVNLEVDVLAKQVERLLAAGESAHA</sequence>
<evidence type="ECO:0000256" key="8">
    <source>
        <dbReference type="ARBA" id="ARBA00022737"/>
    </source>
</evidence>
<dbReference type="Proteomes" id="UP000593758">
    <property type="component" value="Chromosome"/>
</dbReference>
<dbReference type="AlphaFoldDB" id="A0A7M1SVY0"/>
<dbReference type="RefSeq" id="WP_193497892.1">
    <property type="nucleotide sequence ID" value="NZ_CP063169.1"/>
</dbReference>
<evidence type="ECO:0000256" key="2">
    <source>
        <dbReference type="ARBA" id="ARBA00002803"/>
    </source>
</evidence>
<evidence type="ECO:0000259" key="11">
    <source>
        <dbReference type="PROSITE" id="PS51177"/>
    </source>
</evidence>
<feature type="domain" description="Lumazine-binding" evidence="11">
    <location>
        <begin position="1"/>
        <end position="108"/>
    </location>
</feature>
<comment type="pathway">
    <text evidence="3">Cofactor biosynthesis; riboflavin biosynthesis; riboflavin from 2-hydroxy-3-oxobutyl phosphate and 5-amino-6-(D-ribitylamino)uracil: step 2/2.</text>
</comment>
<dbReference type="CDD" id="cd00402">
    <property type="entry name" value="Riboflavin_synthase_like"/>
    <property type="match status" value="1"/>
</dbReference>
<keyword evidence="7 12" id="KW-0808">Transferase</keyword>
<dbReference type="PANTHER" id="PTHR21098:SF12">
    <property type="entry name" value="RIBOFLAVIN SYNTHASE"/>
    <property type="match status" value="1"/>
</dbReference>
<keyword evidence="6" id="KW-0686">Riboflavin biosynthesis</keyword>
<evidence type="ECO:0000256" key="6">
    <source>
        <dbReference type="ARBA" id="ARBA00022619"/>
    </source>
</evidence>
<gene>
    <name evidence="12" type="ORF">IM660_02665</name>
</gene>
<dbReference type="Gene3D" id="2.40.30.20">
    <property type="match status" value="2"/>
</dbReference>
<evidence type="ECO:0000256" key="7">
    <source>
        <dbReference type="ARBA" id="ARBA00022679"/>
    </source>
</evidence>
<evidence type="ECO:0000313" key="13">
    <source>
        <dbReference type="Proteomes" id="UP000593758"/>
    </source>
</evidence>
<dbReference type="SUPFAM" id="SSF63380">
    <property type="entry name" value="Riboflavin synthase domain-like"/>
    <property type="match status" value="2"/>
</dbReference>
<keyword evidence="8" id="KW-0677">Repeat</keyword>
<feature type="repeat" description="Lumazine-binding" evidence="10">
    <location>
        <begin position="1"/>
        <end position="108"/>
    </location>
</feature>
<protein>
    <recommendedName>
        <fullName evidence="5 9">Riboflavin synthase</fullName>
        <ecNumber evidence="4 9">2.5.1.9</ecNumber>
    </recommendedName>
</protein>
<name>A0A7M1SVY0_9MICO</name>
<dbReference type="NCBIfam" id="TIGR00187">
    <property type="entry name" value="ribE"/>
    <property type="match status" value="1"/>
</dbReference>
<evidence type="ECO:0000256" key="3">
    <source>
        <dbReference type="ARBA" id="ARBA00004887"/>
    </source>
</evidence>
<dbReference type="InterPro" id="IPR001783">
    <property type="entry name" value="Lumazine-bd"/>
</dbReference>
<dbReference type="InterPro" id="IPR017938">
    <property type="entry name" value="Riboflavin_synthase-like_b-brl"/>
</dbReference>
<comment type="catalytic activity">
    <reaction evidence="1">
        <text>2 6,7-dimethyl-8-(1-D-ribityl)lumazine + H(+) = 5-amino-6-(D-ribitylamino)uracil + riboflavin</text>
        <dbReference type="Rhea" id="RHEA:20772"/>
        <dbReference type="ChEBI" id="CHEBI:15378"/>
        <dbReference type="ChEBI" id="CHEBI:15934"/>
        <dbReference type="ChEBI" id="CHEBI:57986"/>
        <dbReference type="ChEBI" id="CHEBI:58201"/>
        <dbReference type="EC" id="2.5.1.9"/>
    </reaction>
</comment>
<evidence type="ECO:0000256" key="5">
    <source>
        <dbReference type="ARBA" id="ARBA00013950"/>
    </source>
</evidence>
<organism evidence="12 13">
    <name type="scientific">Ruania alkalisoli</name>
    <dbReference type="NCBI Taxonomy" id="2779775"/>
    <lineage>
        <taxon>Bacteria</taxon>
        <taxon>Bacillati</taxon>
        <taxon>Actinomycetota</taxon>
        <taxon>Actinomycetes</taxon>
        <taxon>Micrococcales</taxon>
        <taxon>Ruaniaceae</taxon>
        <taxon>Ruania</taxon>
    </lineage>
</organism>
<evidence type="ECO:0000256" key="9">
    <source>
        <dbReference type="NCBIfam" id="TIGR00187"/>
    </source>
</evidence>
<evidence type="ECO:0000256" key="10">
    <source>
        <dbReference type="PROSITE-ProRule" id="PRU00524"/>
    </source>
</evidence>
<accession>A0A7M1SVY0</accession>